<dbReference type="SUPFAM" id="SSF51735">
    <property type="entry name" value="NAD(P)-binding Rossmann-fold domains"/>
    <property type="match status" value="1"/>
</dbReference>
<accession>A0A6M4INW1</accession>
<evidence type="ECO:0000259" key="1">
    <source>
        <dbReference type="Pfam" id="PF01370"/>
    </source>
</evidence>
<dbReference type="RefSeq" id="WP_171225845.1">
    <property type="nucleotide sequence ID" value="NZ_CP053085.1"/>
</dbReference>
<dbReference type="EMBL" id="CP053085">
    <property type="protein sequence ID" value="QJR36413.1"/>
    <property type="molecule type" value="Genomic_DNA"/>
</dbReference>
<dbReference type="InterPro" id="IPR036291">
    <property type="entry name" value="NAD(P)-bd_dom_sf"/>
</dbReference>
<dbReference type="Pfam" id="PF01370">
    <property type="entry name" value="Epimerase"/>
    <property type="match status" value="1"/>
</dbReference>
<name>A0A6M4INW1_9BACT</name>
<dbReference type="KEGG" id="ggr:HKW67_13325"/>
<reference evidence="2 3" key="1">
    <citation type="submission" date="2020-05" db="EMBL/GenBank/DDBJ databases">
        <title>Complete genome sequence of Gemmatimonas greenlandica TET16.</title>
        <authorList>
            <person name="Zeng Y."/>
        </authorList>
    </citation>
    <scope>NUCLEOTIDE SEQUENCE [LARGE SCALE GENOMIC DNA]</scope>
    <source>
        <strain evidence="2 3">TET16</strain>
    </source>
</reference>
<sequence length="344" mass="36221">MTNGAPTTELELDALLSAPDDHTVAALSSLSGDVLILGAGGKMGPTVARMARRAIADQSRRVIAVSRFTDASTGTALQAQHVETIRADLADPAAVAALPDAPNVLWMAGQKFGSTGDPVGTWTQNVVASTIAAQRYAGSRIVCFSTGNVYGRQAVAAGGAREGDALLPDGEYAASCIGRERVFESIARRTHSPLLLYRLFYACDLRYGVVTDIAHKVLNGTPVSLDTAFVNVIWQGDANRLALRALTQAAAPADGASVALNVTGPVIAVRDIAERVGTIAGVAPVFAGTPSEDALIANIEQLNSRLPYTALPLDTLCDWAVRWIRAGGRLLNKPTKFEVRDGRY</sequence>
<evidence type="ECO:0000313" key="3">
    <source>
        <dbReference type="Proteomes" id="UP000500938"/>
    </source>
</evidence>
<protein>
    <submittedName>
        <fullName evidence="2">NAD(P)-dependent oxidoreductase</fullName>
    </submittedName>
</protein>
<proteinExistence type="predicted"/>
<dbReference type="AlphaFoldDB" id="A0A6M4INW1"/>
<dbReference type="InterPro" id="IPR001509">
    <property type="entry name" value="Epimerase_deHydtase"/>
</dbReference>
<dbReference type="Gene3D" id="3.40.50.720">
    <property type="entry name" value="NAD(P)-binding Rossmann-like Domain"/>
    <property type="match status" value="1"/>
</dbReference>
<feature type="domain" description="NAD-dependent epimerase/dehydratase" evidence="1">
    <location>
        <begin position="34"/>
        <end position="200"/>
    </location>
</feature>
<dbReference type="Proteomes" id="UP000500938">
    <property type="component" value="Chromosome"/>
</dbReference>
<evidence type="ECO:0000313" key="2">
    <source>
        <dbReference type="EMBL" id="QJR36413.1"/>
    </source>
</evidence>
<organism evidence="2 3">
    <name type="scientific">Gemmatimonas groenlandica</name>
    <dbReference type="NCBI Taxonomy" id="2732249"/>
    <lineage>
        <taxon>Bacteria</taxon>
        <taxon>Pseudomonadati</taxon>
        <taxon>Gemmatimonadota</taxon>
        <taxon>Gemmatimonadia</taxon>
        <taxon>Gemmatimonadales</taxon>
        <taxon>Gemmatimonadaceae</taxon>
        <taxon>Gemmatimonas</taxon>
    </lineage>
</organism>
<gene>
    <name evidence="2" type="ORF">HKW67_13325</name>
</gene>
<keyword evidence="3" id="KW-1185">Reference proteome</keyword>